<feature type="region of interest" description="Disordered" evidence="5">
    <location>
        <begin position="616"/>
        <end position="711"/>
    </location>
</feature>
<dbReference type="PANTHER" id="PTHR12953">
    <property type="entry name" value="MEMBRANE PROTEIN CH1 RELATED"/>
    <property type="match status" value="1"/>
</dbReference>
<feature type="region of interest" description="Disordered" evidence="5">
    <location>
        <begin position="282"/>
        <end position="308"/>
    </location>
</feature>
<accession>A0AAV8UKT4</accession>
<dbReference type="Proteomes" id="UP001157974">
    <property type="component" value="Unassembled WGS sequence"/>
</dbReference>
<evidence type="ECO:0000256" key="5">
    <source>
        <dbReference type="SAM" id="MobiDB-lite"/>
    </source>
</evidence>
<sequence>MKYIVLLFSVIVLGCLGDFQGPRNVSILSRYPRNNATAVLASSSLFFMRKGKTSRVEDAHRTKGELLPEVSLNPSPPTRNAIGLCAAVTSSSFFLLEMQKTCGKLSRRGRRARKARGGEVKVREDWCPREDDFRHFFYAGGHEEILKEEGWRTKFRNAFVKVRNTFKGEEKTTDAPVEGVDSCLAPADLGSAEECLYVDAEDEPQQPDGLGDPPSSEAHPPCCMVSNSGVWRARILSQSTWEDRRLVLWRKREMLILTRSRKRTERFLCALEAQLESHLTTETTWTRVDGEGRPTSPKPRKTPKPVLPSVEGWDQRLESHRVNFASVDLGARVLDFSGGSLGVSNILRRDADSYMLCPCRDRLRFVVVELSEEIVVEAVEISNQEYYSSSPEQVLLLGSGRYPCEKWKRLGLFDFDSVIQKQALVLENSSIARYLKIVFIGNHKNAYYCPITEVRVHGKTLIDDWKEAIEIEHAEEPVTTESNSLLSRRFPFPPLLPPREGRYDNIFRRLTQTIRSLHFNQTRLQEAIDGQIDRFESDLRGLKYDSSLSRREVLKMSELAWSANTRLMSEMATLKRLTSWAFAFAIIALIALVFSVLLQMRSYLLGAPDEVLGRSRNSIAERPGPGRNGVGNSRPVDEGKKARRKKGGQPERRSSQKSMKPPPNGKNRRPPSVDRSAGSLQQKPARPLPALPPLSRLKSKSAQDVAALLKG</sequence>
<dbReference type="InterPro" id="IPR008979">
    <property type="entry name" value="Galactose-bd-like_sf"/>
</dbReference>
<dbReference type="GO" id="GO:0005737">
    <property type="term" value="C:cytoplasm"/>
    <property type="evidence" value="ECO:0007669"/>
    <property type="project" value="TreeGrafter"/>
</dbReference>
<dbReference type="GO" id="GO:0012505">
    <property type="term" value="C:endomembrane system"/>
    <property type="evidence" value="ECO:0007669"/>
    <property type="project" value="UniProtKB-SubCell"/>
</dbReference>
<evidence type="ECO:0000256" key="4">
    <source>
        <dbReference type="ARBA" id="ARBA00023136"/>
    </source>
</evidence>
<keyword evidence="2 6" id="KW-0812">Transmembrane</keyword>
<feature type="domain" description="SUN" evidence="8">
    <location>
        <begin position="272"/>
        <end position="461"/>
    </location>
</feature>
<reference evidence="9 10" key="1">
    <citation type="journal article" date="2023" name="Nat. Commun.">
        <title>Origin of minicircular mitochondrial genomes in red algae.</title>
        <authorList>
            <person name="Lee Y."/>
            <person name="Cho C.H."/>
            <person name="Lee Y.M."/>
            <person name="Park S.I."/>
            <person name="Yang J.H."/>
            <person name="West J.A."/>
            <person name="Bhattacharya D."/>
            <person name="Yoon H.S."/>
        </authorList>
    </citation>
    <scope>NUCLEOTIDE SEQUENCE [LARGE SCALE GENOMIC DNA]</scope>
    <source>
        <strain evidence="9 10">CCMP1338</strain>
        <tissue evidence="9">Whole cell</tissue>
    </source>
</reference>
<feature type="transmembrane region" description="Helical" evidence="6">
    <location>
        <begin position="577"/>
        <end position="598"/>
    </location>
</feature>
<comment type="subcellular location">
    <subcellularLocation>
        <location evidence="1">Endomembrane system</location>
    </subcellularLocation>
</comment>
<evidence type="ECO:0000313" key="9">
    <source>
        <dbReference type="EMBL" id="KAJ8903093.1"/>
    </source>
</evidence>
<feature type="chain" id="PRO_5043698348" description="SUN domain-containing protein" evidence="7">
    <location>
        <begin position="18"/>
        <end position="711"/>
    </location>
</feature>
<keyword evidence="4 6" id="KW-0472">Membrane</keyword>
<keyword evidence="10" id="KW-1185">Reference proteome</keyword>
<dbReference type="GO" id="GO:0016020">
    <property type="term" value="C:membrane"/>
    <property type="evidence" value="ECO:0007669"/>
    <property type="project" value="InterPro"/>
</dbReference>
<dbReference type="InterPro" id="IPR012919">
    <property type="entry name" value="SUN_dom"/>
</dbReference>
<evidence type="ECO:0000256" key="2">
    <source>
        <dbReference type="ARBA" id="ARBA00022692"/>
    </source>
</evidence>
<dbReference type="PANTHER" id="PTHR12953:SF0">
    <property type="entry name" value="SUN DOMAIN-CONTAINING OSSIFICATION FACTOR"/>
    <property type="match status" value="1"/>
</dbReference>
<dbReference type="AlphaFoldDB" id="A0AAV8UKT4"/>
<evidence type="ECO:0000256" key="6">
    <source>
        <dbReference type="SAM" id="Phobius"/>
    </source>
</evidence>
<dbReference type="Pfam" id="PF07738">
    <property type="entry name" value="Sad1_UNC"/>
    <property type="match status" value="1"/>
</dbReference>
<evidence type="ECO:0000256" key="1">
    <source>
        <dbReference type="ARBA" id="ARBA00004308"/>
    </source>
</evidence>
<keyword evidence="7" id="KW-0732">Signal</keyword>
<dbReference type="InterPro" id="IPR045120">
    <property type="entry name" value="Suco/Slp1-like"/>
</dbReference>
<comment type="caution">
    <text evidence="9">The sequence shown here is derived from an EMBL/GenBank/DDBJ whole genome shotgun (WGS) entry which is preliminary data.</text>
</comment>
<evidence type="ECO:0000256" key="7">
    <source>
        <dbReference type="SAM" id="SignalP"/>
    </source>
</evidence>
<protein>
    <recommendedName>
        <fullName evidence="8">SUN domain-containing protein</fullName>
    </recommendedName>
</protein>
<dbReference type="GO" id="GO:0034975">
    <property type="term" value="P:protein folding in endoplasmic reticulum"/>
    <property type="evidence" value="ECO:0007669"/>
    <property type="project" value="TreeGrafter"/>
</dbReference>
<feature type="compositionally biased region" description="Low complexity" evidence="5">
    <location>
        <begin position="693"/>
        <end position="702"/>
    </location>
</feature>
<proteinExistence type="predicted"/>
<feature type="signal peptide" evidence="7">
    <location>
        <begin position="1"/>
        <end position="17"/>
    </location>
</feature>
<evidence type="ECO:0000259" key="8">
    <source>
        <dbReference type="PROSITE" id="PS51469"/>
    </source>
</evidence>
<dbReference type="PROSITE" id="PS51469">
    <property type="entry name" value="SUN"/>
    <property type="match status" value="1"/>
</dbReference>
<evidence type="ECO:0000256" key="3">
    <source>
        <dbReference type="ARBA" id="ARBA00022989"/>
    </source>
</evidence>
<dbReference type="PROSITE" id="PS51257">
    <property type="entry name" value="PROKAR_LIPOPROTEIN"/>
    <property type="match status" value="1"/>
</dbReference>
<feature type="region of interest" description="Disordered" evidence="5">
    <location>
        <begin position="202"/>
        <end position="221"/>
    </location>
</feature>
<keyword evidence="3 6" id="KW-1133">Transmembrane helix</keyword>
<evidence type="ECO:0000313" key="10">
    <source>
        <dbReference type="Proteomes" id="UP001157974"/>
    </source>
</evidence>
<name>A0AAV8UKT4_9RHOD</name>
<organism evidence="9 10">
    <name type="scientific">Rhodosorus marinus</name>
    <dbReference type="NCBI Taxonomy" id="101924"/>
    <lineage>
        <taxon>Eukaryota</taxon>
        <taxon>Rhodophyta</taxon>
        <taxon>Stylonematophyceae</taxon>
        <taxon>Stylonematales</taxon>
        <taxon>Stylonemataceae</taxon>
        <taxon>Rhodosorus</taxon>
    </lineage>
</organism>
<dbReference type="SUPFAM" id="SSF49785">
    <property type="entry name" value="Galactose-binding domain-like"/>
    <property type="match status" value="1"/>
</dbReference>
<gene>
    <name evidence="9" type="ORF">NDN08_006408</name>
</gene>
<dbReference type="EMBL" id="JAMWBK010000008">
    <property type="protein sequence ID" value="KAJ8903093.1"/>
    <property type="molecule type" value="Genomic_DNA"/>
</dbReference>